<dbReference type="Proteomes" id="UP001648503">
    <property type="component" value="Unassembled WGS sequence"/>
</dbReference>
<dbReference type="InterPro" id="IPR011993">
    <property type="entry name" value="PH-like_dom_sf"/>
</dbReference>
<evidence type="ECO:0000313" key="10">
    <source>
        <dbReference type="Proteomes" id="UP001648503"/>
    </source>
</evidence>
<evidence type="ECO:0000259" key="7">
    <source>
        <dbReference type="PROSITE" id="PS50003"/>
    </source>
</evidence>
<dbReference type="InterPro" id="IPR036180">
    <property type="entry name" value="Gelsolin-like_dom_sf"/>
</dbReference>
<dbReference type="SUPFAM" id="SSF101908">
    <property type="entry name" value="Putative isomerase YbhE"/>
    <property type="match status" value="1"/>
</dbReference>
<evidence type="ECO:0000256" key="2">
    <source>
        <dbReference type="ARBA" id="ARBA00022467"/>
    </source>
</evidence>
<dbReference type="InterPro" id="IPR036886">
    <property type="entry name" value="Villin_headpiece_dom_sf"/>
</dbReference>
<dbReference type="SMART" id="SM00233">
    <property type="entry name" value="PH"/>
    <property type="match status" value="2"/>
</dbReference>
<dbReference type="PROSITE" id="PS51089">
    <property type="entry name" value="HP"/>
    <property type="match status" value="1"/>
</dbReference>
<dbReference type="EMBL" id="JAFCIX010000093">
    <property type="protein sequence ID" value="KAH6598944.1"/>
    <property type="molecule type" value="Genomic_DNA"/>
</dbReference>
<keyword evidence="3" id="KW-0677">Repeat</keyword>
<evidence type="ECO:0000256" key="5">
    <source>
        <dbReference type="PROSITE-ProRule" id="PRU00221"/>
    </source>
</evidence>
<sequence length="1697" mass="187094">MLHPVTCSRQKKAHGKQIQDFAFSPIDEISLLASSTRTDSLIRLWTLPKDIPRSCTLQQPRFETDMPDAFLAGHEKRVDLVRFHPTCPGIVVSCSVDATVKLWSVESLQDRVTLWIPDESPACSLAFDYEGSTMCVSTVSDQDASIHHYDPRAASTPTCSFPTGLAPTRGCRLSWLHPDPLVVAVGFDPTSKNERCIHMWDTRMIHTSTASTSPQSPIQAIHTEGTGVGILEPFWDPALPILYLTARGEGLRMYELINGVLTLATTLKIEKHAVAIEALPKGLCDARKCEIGRFIRLGTDSTIELTSVIVPRVNSESVFQDDLFPCYSAINRNIISSQWFDESISVEPWMLDMKEKSSLNPNTTSVAAPDTLATMKSHTNSPLEPQTGVSIVDESIITEPMDKKDTKVGTKSGYSGGARPSVGSIRRSGTLCRTSTSQGRPGGHSRDLSTASACGSVRQSTGSKLGVPSTLTDSQEISHDIPLIDGILALETKTWLSVTYNKVYVSIKPHRIYIGSDENADSPMRCISLDDVQSVTKFEIGIPSSNTDVGFSLNLHGVPPMRFQADSQISRDQWVDNLHLRLNPNRPISEHSTSITPPKPIAISQVLQAIPPASPKSRLNPLGTGTGMGDSHGIASTPISTVPQSSRYSKASQARLIGRLLLLTDSTTQRNSVMAWTPRIVVLEEDGTIHLHANDAKGYTHGLKPISVINLSVAVSVRVAQCHMASGNVATTGGNITDTDRSDVYPIMFHINTLNRVYHFRAKCMRDAYDWVTQIGEVVRNTGVAPFCEVVFDTVTEGIVCVESVESSDASKQTGCNGGADDHDAHVALAVDAPLGLDVGTYWLSLIHGSLYYYSSEISCTPIRIYRPWHIQGYTDQVLGDSTTPQVGFSLQLSGNSFTIRHSVKEHKDHSAWLTSLDLMLCSHFDLLGRMNIHSLKDLSLRLSNYQSTHGHFVSGNRSSTTVSPHLLNTVSSVITTIPNAKLPYTVIDQDRIAKDEQKNLIRLSGKVHLTIVTVAAVWNSISHDSAYVLDVGSDVYHWGGDRVSRVCRAQALDVATRIRKSRGNRPRIVLVEREDTVVWSEFLKHLGAPKHEYVVEPPAVPVPFDAIHKADHHVSGDHNEGDPAVLPTRVYIIDPNAILVSRKVALVFRDKGYPSKTLLESASAVNGCAVVHADCEVLIWSCKHATTDARALAAFVAHHIATSHALNSPLFVSLHYETQALESVVFKEKFSDFEGTIPICMRIDPVSNPNIAPTSIQAAVDINCLLAAPPVAIPRDVDLLDVNGGGGKGEWTMYRIKQFTREQVIGPLLDGQLFRGESYIIAYTYRPQYSGVDKCVCYFWQGSASSITEKGTSALMTIELSTQCGLEVSQVRVIEGKEPQHLFKVFHGIYIMLGSHLLSCKPNESEMIVFDIRDVYENVSKAVQVEQGEVTFNSNHVLVFLMVSATYIWLGKYSSSSELAKAQETAHRFGTPSCSIVLIKDNSDAIPPELMTRLDFYRVGHPNKQVWTSRTQPKLFLCSDANGSIEVAHVPAFIQEDLDPNSVMILDAVTHIFVWIGSTSKPSVKLYALETATTYINSSTTHDKKRVLLAVTFQGQEPPEFTSQFHGWTKSKIAKDKMALKPRVLPLEDVLKEYKRESYSIHTLLSDNVPGHLDRTKLEMYLSEDDFVTVFHMTRDEYMAVVPWKREGIKKQAGFY</sequence>
<evidence type="ECO:0000256" key="6">
    <source>
        <dbReference type="SAM" id="MobiDB-lite"/>
    </source>
</evidence>
<accession>A0ABQ8FIR2</accession>
<feature type="compositionally biased region" description="Polar residues" evidence="6">
    <location>
        <begin position="448"/>
        <end position="469"/>
    </location>
</feature>
<dbReference type="SMART" id="SM00262">
    <property type="entry name" value="GEL"/>
    <property type="match status" value="4"/>
</dbReference>
<dbReference type="SUPFAM" id="SSF47050">
    <property type="entry name" value="VHP, Villin headpiece domain"/>
    <property type="match status" value="1"/>
</dbReference>
<dbReference type="PROSITE" id="PS50294">
    <property type="entry name" value="WD_REPEATS_REGION"/>
    <property type="match status" value="1"/>
</dbReference>
<comment type="similarity">
    <text evidence="1">Belongs to the villin/gelsolin family.</text>
</comment>
<dbReference type="SUPFAM" id="SSF50729">
    <property type="entry name" value="PH domain-like"/>
    <property type="match status" value="2"/>
</dbReference>
<dbReference type="Gene3D" id="1.10.950.10">
    <property type="entry name" value="Villin headpiece domain"/>
    <property type="match status" value="1"/>
</dbReference>
<feature type="domain" description="HP" evidence="8">
    <location>
        <begin position="1634"/>
        <end position="1697"/>
    </location>
</feature>
<gene>
    <name evidence="9" type="ORF">BASA50_003451</name>
</gene>
<dbReference type="PROSITE" id="PS50003">
    <property type="entry name" value="PH_DOMAIN"/>
    <property type="match status" value="1"/>
</dbReference>
<dbReference type="InterPro" id="IPR029006">
    <property type="entry name" value="ADF-H/Gelsolin-like_dom_sf"/>
</dbReference>
<dbReference type="SMART" id="SM00320">
    <property type="entry name" value="WD40"/>
    <property type="match status" value="3"/>
</dbReference>
<evidence type="ECO:0000256" key="1">
    <source>
        <dbReference type="ARBA" id="ARBA00008418"/>
    </source>
</evidence>
<feature type="repeat" description="WD" evidence="5">
    <location>
        <begin position="71"/>
        <end position="113"/>
    </location>
</feature>
<keyword evidence="2" id="KW-0117">Actin capping</keyword>
<dbReference type="PRINTS" id="PR00597">
    <property type="entry name" value="GELSOLIN"/>
</dbReference>
<feature type="domain" description="PH" evidence="7">
    <location>
        <begin position="653"/>
        <end position="780"/>
    </location>
</feature>
<dbReference type="Pfam" id="PF00626">
    <property type="entry name" value="Gelsolin"/>
    <property type="match status" value="1"/>
</dbReference>
<dbReference type="SMART" id="SM00153">
    <property type="entry name" value="VHP"/>
    <property type="match status" value="1"/>
</dbReference>
<name>A0ABQ8FIR2_9FUNG</name>
<dbReference type="Gene3D" id="2.30.29.30">
    <property type="entry name" value="Pleckstrin-homology domain (PH domain)/Phosphotyrosine-binding domain (PTB)"/>
    <property type="match status" value="1"/>
</dbReference>
<keyword evidence="10" id="KW-1185">Reference proteome</keyword>
<feature type="region of interest" description="Disordered" evidence="6">
    <location>
        <begin position="400"/>
        <end position="469"/>
    </location>
</feature>
<dbReference type="InterPro" id="IPR007122">
    <property type="entry name" value="Villin/Gelsolin"/>
</dbReference>
<proteinExistence type="inferred from homology"/>
<dbReference type="PANTHER" id="PTHR11977">
    <property type="entry name" value="VILLIN"/>
    <property type="match status" value="1"/>
</dbReference>
<dbReference type="PANTHER" id="PTHR11977:SF51">
    <property type="entry name" value="PROTEIN FLIGHTLESS-1 HOMOLOG"/>
    <property type="match status" value="1"/>
</dbReference>
<evidence type="ECO:0000256" key="3">
    <source>
        <dbReference type="ARBA" id="ARBA00022737"/>
    </source>
</evidence>
<protein>
    <recommendedName>
        <fullName evidence="11">HP domain-containing protein</fullName>
    </recommendedName>
</protein>
<dbReference type="Gene3D" id="2.130.10.10">
    <property type="entry name" value="YVTN repeat-like/Quinoprotein amine dehydrogenase"/>
    <property type="match status" value="1"/>
</dbReference>
<dbReference type="SUPFAM" id="SSF82754">
    <property type="entry name" value="C-terminal, gelsolin-like domain of Sec23/24"/>
    <property type="match status" value="1"/>
</dbReference>
<dbReference type="SUPFAM" id="SSF55753">
    <property type="entry name" value="Actin depolymerizing proteins"/>
    <property type="match status" value="3"/>
</dbReference>
<dbReference type="InterPro" id="IPR015943">
    <property type="entry name" value="WD40/YVTN_repeat-like_dom_sf"/>
</dbReference>
<dbReference type="SMART" id="SM01167">
    <property type="entry name" value="DUF1900"/>
    <property type="match status" value="1"/>
</dbReference>
<comment type="caution">
    <text evidence="9">The sequence shown here is derived from an EMBL/GenBank/DDBJ whole genome shotgun (WGS) entry which is preliminary data.</text>
</comment>
<evidence type="ECO:0000256" key="4">
    <source>
        <dbReference type="ARBA" id="ARBA00023203"/>
    </source>
</evidence>
<dbReference type="InterPro" id="IPR007123">
    <property type="entry name" value="Gelsolin-like_dom"/>
</dbReference>
<dbReference type="Pfam" id="PF02209">
    <property type="entry name" value="VHP"/>
    <property type="match status" value="1"/>
</dbReference>
<dbReference type="InterPro" id="IPR001680">
    <property type="entry name" value="WD40_rpt"/>
</dbReference>
<organism evidence="9 10">
    <name type="scientific">Batrachochytrium salamandrivorans</name>
    <dbReference type="NCBI Taxonomy" id="1357716"/>
    <lineage>
        <taxon>Eukaryota</taxon>
        <taxon>Fungi</taxon>
        <taxon>Fungi incertae sedis</taxon>
        <taxon>Chytridiomycota</taxon>
        <taxon>Chytridiomycota incertae sedis</taxon>
        <taxon>Chytridiomycetes</taxon>
        <taxon>Rhizophydiales</taxon>
        <taxon>Rhizophydiales incertae sedis</taxon>
        <taxon>Batrachochytrium</taxon>
    </lineage>
</organism>
<dbReference type="Gene3D" id="3.40.20.10">
    <property type="entry name" value="Severin"/>
    <property type="match status" value="4"/>
</dbReference>
<reference evidence="9 10" key="1">
    <citation type="submission" date="2021-02" db="EMBL/GenBank/DDBJ databases">
        <title>Variation within the Batrachochytrium salamandrivorans European outbreak.</title>
        <authorList>
            <person name="Kelly M."/>
            <person name="Pasmans F."/>
            <person name="Shea T.P."/>
            <person name="Munoz J.F."/>
            <person name="Carranza S."/>
            <person name="Cuomo C.A."/>
            <person name="Martel A."/>
        </authorList>
    </citation>
    <scope>NUCLEOTIDE SEQUENCE [LARGE SCALE GENOMIC DNA]</scope>
    <source>
        <strain evidence="9 10">AMFP18/2</strain>
    </source>
</reference>
<dbReference type="PROSITE" id="PS50082">
    <property type="entry name" value="WD_REPEATS_2"/>
    <property type="match status" value="1"/>
</dbReference>
<keyword evidence="4" id="KW-0009">Actin-binding</keyword>
<keyword evidence="5" id="KW-0853">WD repeat</keyword>
<dbReference type="InterPro" id="IPR001849">
    <property type="entry name" value="PH_domain"/>
</dbReference>
<evidence type="ECO:0008006" key="11">
    <source>
        <dbReference type="Google" id="ProtNLM"/>
    </source>
</evidence>
<evidence type="ECO:0000313" key="9">
    <source>
        <dbReference type="EMBL" id="KAH6598944.1"/>
    </source>
</evidence>
<dbReference type="InterPro" id="IPR003128">
    <property type="entry name" value="Villin_headpiece"/>
</dbReference>
<evidence type="ECO:0000259" key="8">
    <source>
        <dbReference type="PROSITE" id="PS51089"/>
    </source>
</evidence>